<keyword evidence="6 14" id="KW-0812">Transmembrane</keyword>
<protein>
    <recommendedName>
        <fullName evidence="15">Cytochrome b561 bacterial/Ni-hydrogenase domain-containing protein</fullName>
    </recommendedName>
</protein>
<dbReference type="PANTHER" id="PTHR30529:SF1">
    <property type="entry name" value="CYTOCHROME B561 HOMOLOG 2"/>
    <property type="match status" value="1"/>
</dbReference>
<feature type="transmembrane region" description="Helical" evidence="14">
    <location>
        <begin position="133"/>
        <end position="160"/>
    </location>
</feature>
<evidence type="ECO:0000256" key="2">
    <source>
        <dbReference type="ARBA" id="ARBA00004651"/>
    </source>
</evidence>
<name>A0A5M6IWQ1_9PROT</name>
<evidence type="ECO:0000256" key="7">
    <source>
        <dbReference type="ARBA" id="ARBA00022723"/>
    </source>
</evidence>
<comment type="subcellular location">
    <subcellularLocation>
        <location evidence="2">Cell membrane</location>
        <topology evidence="2">Multi-pass membrane protein</topology>
    </subcellularLocation>
</comment>
<keyword evidence="7" id="KW-0479">Metal-binding</keyword>
<evidence type="ECO:0000256" key="14">
    <source>
        <dbReference type="SAM" id="Phobius"/>
    </source>
</evidence>
<dbReference type="PANTHER" id="PTHR30529">
    <property type="entry name" value="CYTOCHROME B561"/>
    <property type="match status" value="1"/>
</dbReference>
<feature type="compositionally biased region" description="Basic and acidic residues" evidence="13">
    <location>
        <begin position="199"/>
        <end position="208"/>
    </location>
</feature>
<keyword evidence="3" id="KW-0813">Transport</keyword>
<dbReference type="InterPro" id="IPR052168">
    <property type="entry name" value="Cytochrome_b561_oxidase"/>
</dbReference>
<keyword evidence="5" id="KW-0349">Heme</keyword>
<evidence type="ECO:0000256" key="10">
    <source>
        <dbReference type="ARBA" id="ARBA00023004"/>
    </source>
</evidence>
<evidence type="ECO:0000256" key="4">
    <source>
        <dbReference type="ARBA" id="ARBA00022475"/>
    </source>
</evidence>
<evidence type="ECO:0000256" key="3">
    <source>
        <dbReference type="ARBA" id="ARBA00022448"/>
    </source>
</evidence>
<dbReference type="InterPro" id="IPR011577">
    <property type="entry name" value="Cyt_b561_bac/Ni-Hgenase"/>
</dbReference>
<evidence type="ECO:0000256" key="1">
    <source>
        <dbReference type="ARBA" id="ARBA00001970"/>
    </source>
</evidence>
<evidence type="ECO:0000313" key="17">
    <source>
        <dbReference type="Proteomes" id="UP000325255"/>
    </source>
</evidence>
<comment type="caution">
    <text evidence="16">The sequence shown here is derived from an EMBL/GenBank/DDBJ whole genome shotgun (WGS) entry which is preliminary data.</text>
</comment>
<keyword evidence="11 14" id="KW-0472">Membrane</keyword>
<dbReference type="Proteomes" id="UP000325255">
    <property type="component" value="Unassembled WGS sequence"/>
</dbReference>
<dbReference type="GO" id="GO:0022904">
    <property type="term" value="P:respiratory electron transport chain"/>
    <property type="evidence" value="ECO:0007669"/>
    <property type="project" value="InterPro"/>
</dbReference>
<feature type="transmembrane region" description="Helical" evidence="14">
    <location>
        <begin position="89"/>
        <end position="113"/>
    </location>
</feature>
<feature type="region of interest" description="Disordered" evidence="13">
    <location>
        <begin position="184"/>
        <end position="208"/>
    </location>
</feature>
<evidence type="ECO:0000256" key="6">
    <source>
        <dbReference type="ARBA" id="ARBA00022692"/>
    </source>
</evidence>
<dbReference type="GO" id="GO:0020037">
    <property type="term" value="F:heme binding"/>
    <property type="evidence" value="ECO:0007669"/>
    <property type="project" value="TreeGrafter"/>
</dbReference>
<evidence type="ECO:0000259" key="15">
    <source>
        <dbReference type="Pfam" id="PF01292"/>
    </source>
</evidence>
<keyword evidence="8" id="KW-0249">Electron transport</keyword>
<dbReference type="GO" id="GO:0009055">
    <property type="term" value="F:electron transfer activity"/>
    <property type="evidence" value="ECO:0007669"/>
    <property type="project" value="InterPro"/>
</dbReference>
<gene>
    <name evidence="16" type="ORF">F1189_08455</name>
</gene>
<evidence type="ECO:0000256" key="9">
    <source>
        <dbReference type="ARBA" id="ARBA00022989"/>
    </source>
</evidence>
<dbReference type="Pfam" id="PF01292">
    <property type="entry name" value="Ni_hydr_CYTB"/>
    <property type="match status" value="1"/>
</dbReference>
<feature type="transmembrane region" description="Helical" evidence="14">
    <location>
        <begin position="51"/>
        <end position="68"/>
    </location>
</feature>
<comment type="cofactor">
    <cofactor evidence="1">
        <name>heme b</name>
        <dbReference type="ChEBI" id="CHEBI:60344"/>
    </cofactor>
</comment>
<dbReference type="OrthoDB" id="7280471at2"/>
<keyword evidence="4" id="KW-1003">Cell membrane</keyword>
<evidence type="ECO:0000256" key="8">
    <source>
        <dbReference type="ARBA" id="ARBA00022982"/>
    </source>
</evidence>
<organism evidence="16 17">
    <name type="scientific">Rhodovastum atsumiense</name>
    <dbReference type="NCBI Taxonomy" id="504468"/>
    <lineage>
        <taxon>Bacteria</taxon>
        <taxon>Pseudomonadati</taxon>
        <taxon>Pseudomonadota</taxon>
        <taxon>Alphaproteobacteria</taxon>
        <taxon>Acetobacterales</taxon>
        <taxon>Acetobacteraceae</taxon>
        <taxon>Rhodovastum</taxon>
    </lineage>
</organism>
<keyword evidence="10" id="KW-0408">Iron</keyword>
<dbReference type="InterPro" id="IPR016174">
    <property type="entry name" value="Di-haem_cyt_TM"/>
</dbReference>
<comment type="similarity">
    <text evidence="12">Belongs to the cytochrome b561 family.</text>
</comment>
<dbReference type="GO" id="GO:0046872">
    <property type="term" value="F:metal ion binding"/>
    <property type="evidence" value="ECO:0007669"/>
    <property type="project" value="UniProtKB-KW"/>
</dbReference>
<evidence type="ECO:0000256" key="11">
    <source>
        <dbReference type="ARBA" id="ARBA00023136"/>
    </source>
</evidence>
<feature type="domain" description="Cytochrome b561 bacterial/Ni-hydrogenase" evidence="15">
    <location>
        <begin position="14"/>
        <end position="173"/>
    </location>
</feature>
<proteinExistence type="inferred from homology"/>
<sequence>MPPQVASPDPVLRHYGRLTILLHWACTILVVGLWLQPWLHPVTGVQGRERLAHVALGAVLGLLLLLRITGRGLALLRRRALRSDLPAEAMHLALYALLFVTLAFGAIALWHAGISLAGLLAEGAYPAVDRGRWHMLVGLHGLAADLVLVFTGIHVTAALAHHFIWRDGLLARMALAFRHPPYRARGSRHDPGPQGAGDHGGHEFTRGQ</sequence>
<dbReference type="EMBL" id="VWPK01000010">
    <property type="protein sequence ID" value="KAA5612756.1"/>
    <property type="molecule type" value="Genomic_DNA"/>
</dbReference>
<reference evidence="16 17" key="1">
    <citation type="submission" date="2019-09" db="EMBL/GenBank/DDBJ databases">
        <title>Genome sequence of Rhodovastum atsumiense, a diverse member of the Acetobacteraceae family of non-sulfur purple photosynthetic bacteria.</title>
        <authorList>
            <person name="Meyer T."/>
            <person name="Kyndt J."/>
        </authorList>
    </citation>
    <scope>NUCLEOTIDE SEQUENCE [LARGE SCALE GENOMIC DNA]</scope>
    <source>
        <strain evidence="16 17">DSM 21279</strain>
    </source>
</reference>
<evidence type="ECO:0000256" key="13">
    <source>
        <dbReference type="SAM" id="MobiDB-lite"/>
    </source>
</evidence>
<dbReference type="AlphaFoldDB" id="A0A5M6IWQ1"/>
<keyword evidence="17" id="KW-1185">Reference proteome</keyword>
<evidence type="ECO:0000313" key="16">
    <source>
        <dbReference type="EMBL" id="KAA5612756.1"/>
    </source>
</evidence>
<dbReference type="GO" id="GO:0005886">
    <property type="term" value="C:plasma membrane"/>
    <property type="evidence" value="ECO:0007669"/>
    <property type="project" value="UniProtKB-SubCell"/>
</dbReference>
<feature type="transmembrane region" description="Helical" evidence="14">
    <location>
        <begin position="21"/>
        <end position="39"/>
    </location>
</feature>
<dbReference type="RefSeq" id="WP_150040289.1">
    <property type="nucleotide sequence ID" value="NZ_OW485601.1"/>
</dbReference>
<keyword evidence="9 14" id="KW-1133">Transmembrane helix</keyword>
<evidence type="ECO:0000256" key="12">
    <source>
        <dbReference type="ARBA" id="ARBA00037975"/>
    </source>
</evidence>
<dbReference type="SUPFAM" id="SSF81342">
    <property type="entry name" value="Transmembrane di-heme cytochromes"/>
    <property type="match status" value="1"/>
</dbReference>
<accession>A0A5M6IWQ1</accession>
<evidence type="ECO:0000256" key="5">
    <source>
        <dbReference type="ARBA" id="ARBA00022617"/>
    </source>
</evidence>